<feature type="non-terminal residue" evidence="2">
    <location>
        <position position="131"/>
    </location>
</feature>
<evidence type="ECO:0000313" key="2">
    <source>
        <dbReference type="EMBL" id="MFD1051729.1"/>
    </source>
</evidence>
<accession>A0ABW3MQX9</accession>
<dbReference type="EMBL" id="JBHTIS010003820">
    <property type="protein sequence ID" value="MFD1051729.1"/>
    <property type="molecule type" value="Genomic_DNA"/>
</dbReference>
<feature type="compositionally biased region" description="Gly residues" evidence="1">
    <location>
        <begin position="9"/>
        <end position="22"/>
    </location>
</feature>
<comment type="caution">
    <text evidence="2">The sequence shown here is derived from an EMBL/GenBank/DDBJ whole genome shotgun (WGS) entry which is preliminary data.</text>
</comment>
<gene>
    <name evidence="2" type="ORF">ACFQ1S_42325</name>
</gene>
<organism evidence="2 3">
    <name type="scientific">Kibdelosporangium lantanae</name>
    <dbReference type="NCBI Taxonomy" id="1497396"/>
    <lineage>
        <taxon>Bacteria</taxon>
        <taxon>Bacillati</taxon>
        <taxon>Actinomycetota</taxon>
        <taxon>Actinomycetes</taxon>
        <taxon>Pseudonocardiales</taxon>
        <taxon>Pseudonocardiaceae</taxon>
        <taxon>Kibdelosporangium</taxon>
    </lineage>
</organism>
<proteinExistence type="predicted"/>
<protein>
    <submittedName>
        <fullName evidence="2">Uncharacterized protein</fullName>
    </submittedName>
</protein>
<name>A0ABW3MQX9_9PSEU</name>
<sequence length="131" mass="14380">MLGVRHMGRGGWHGRGQRGRGGWQQADLPSAVGERGGGYTVNVPPDWQMFVEPREGTGKTIGRSIRVHYISQDGRYQMLVERFVGFYGSPPHKIADYVLALRTTWPQNDYVESNSGNMANPPGPGGPEAAQ</sequence>
<keyword evidence="3" id="KW-1185">Reference proteome</keyword>
<evidence type="ECO:0000256" key="1">
    <source>
        <dbReference type="SAM" id="MobiDB-lite"/>
    </source>
</evidence>
<feature type="region of interest" description="Disordered" evidence="1">
    <location>
        <begin position="112"/>
        <end position="131"/>
    </location>
</feature>
<feature type="region of interest" description="Disordered" evidence="1">
    <location>
        <begin position="1"/>
        <end position="37"/>
    </location>
</feature>
<reference evidence="3" key="1">
    <citation type="journal article" date="2019" name="Int. J. Syst. Evol. Microbiol.">
        <title>The Global Catalogue of Microorganisms (GCM) 10K type strain sequencing project: providing services to taxonomists for standard genome sequencing and annotation.</title>
        <authorList>
            <consortium name="The Broad Institute Genomics Platform"/>
            <consortium name="The Broad Institute Genome Sequencing Center for Infectious Disease"/>
            <person name="Wu L."/>
            <person name="Ma J."/>
        </authorList>
    </citation>
    <scope>NUCLEOTIDE SEQUENCE [LARGE SCALE GENOMIC DNA]</scope>
    <source>
        <strain evidence="3">JCM 31486</strain>
    </source>
</reference>
<dbReference type="Proteomes" id="UP001597045">
    <property type="component" value="Unassembled WGS sequence"/>
</dbReference>
<evidence type="ECO:0000313" key="3">
    <source>
        <dbReference type="Proteomes" id="UP001597045"/>
    </source>
</evidence>